<dbReference type="Proteomes" id="UP000694240">
    <property type="component" value="Chromosome 13"/>
</dbReference>
<proteinExistence type="predicted"/>
<dbReference type="EMBL" id="JAEFBK010000013">
    <property type="protein sequence ID" value="KAG7533549.1"/>
    <property type="molecule type" value="Genomic_DNA"/>
</dbReference>
<sequence>MFRDSIVIEQKDIPVMDSTSQKMSLGELTVIIVDWLFKRHLILLLNGDGSLLALLDKSASRPRPPEAHYVYQFQAIRFPPNVDAHLRPQQQQQQQQKLMRPSNQLEIQFAYQDAWRVCHPDFKRPFASLEDACERCFLWCRCRCQVRATKLLLESGAFVEAKAIIILTLFLLCESSLDFSELYLCVKLIRCVYDSPYLSHILLNAYDSPLRGVNENLVFAGFRFHLVTSTVCS</sequence>
<accession>A0A8T1XLU7</accession>
<reference evidence="1 2" key="1">
    <citation type="submission" date="2020-12" db="EMBL/GenBank/DDBJ databases">
        <title>Concerted genomic and epigenomic changes stabilize Arabidopsis allopolyploids.</title>
        <authorList>
            <person name="Chen Z."/>
        </authorList>
    </citation>
    <scope>NUCLEOTIDE SEQUENCE [LARGE SCALE GENOMIC DNA]</scope>
    <source>
        <strain evidence="1">Allo738</strain>
        <tissue evidence="1">Leaf</tissue>
    </source>
</reference>
<gene>
    <name evidence="1" type="ORF">ISN45_Aa08g011770</name>
</gene>
<comment type="caution">
    <text evidence="1">The sequence shown here is derived from an EMBL/GenBank/DDBJ whole genome shotgun (WGS) entry which is preliminary data.</text>
</comment>
<dbReference type="AlphaFoldDB" id="A0A8T1XLU7"/>
<organism evidence="1 2">
    <name type="scientific">Arabidopsis thaliana x Arabidopsis arenosa</name>
    <dbReference type="NCBI Taxonomy" id="1240361"/>
    <lineage>
        <taxon>Eukaryota</taxon>
        <taxon>Viridiplantae</taxon>
        <taxon>Streptophyta</taxon>
        <taxon>Embryophyta</taxon>
        <taxon>Tracheophyta</taxon>
        <taxon>Spermatophyta</taxon>
        <taxon>Magnoliopsida</taxon>
        <taxon>eudicotyledons</taxon>
        <taxon>Gunneridae</taxon>
        <taxon>Pentapetalae</taxon>
        <taxon>rosids</taxon>
        <taxon>malvids</taxon>
        <taxon>Brassicales</taxon>
        <taxon>Brassicaceae</taxon>
        <taxon>Camelineae</taxon>
        <taxon>Arabidopsis</taxon>
    </lineage>
</organism>
<evidence type="ECO:0000313" key="2">
    <source>
        <dbReference type="Proteomes" id="UP000694240"/>
    </source>
</evidence>
<name>A0A8T1XLU7_9BRAS</name>
<keyword evidence="2" id="KW-1185">Reference proteome</keyword>
<protein>
    <submittedName>
        <fullName evidence="1">Uncharacterized protein</fullName>
    </submittedName>
</protein>
<evidence type="ECO:0000313" key="1">
    <source>
        <dbReference type="EMBL" id="KAG7533549.1"/>
    </source>
</evidence>